<feature type="transmembrane region" description="Helical" evidence="7">
    <location>
        <begin position="127"/>
        <end position="149"/>
    </location>
</feature>
<evidence type="ECO:0000256" key="5">
    <source>
        <dbReference type="ARBA" id="ARBA00022989"/>
    </source>
</evidence>
<dbReference type="InterPro" id="IPR004776">
    <property type="entry name" value="Mem_transp_PIN-like"/>
</dbReference>
<feature type="transmembrane region" description="Helical" evidence="7">
    <location>
        <begin position="30"/>
        <end position="50"/>
    </location>
</feature>
<evidence type="ECO:0000256" key="1">
    <source>
        <dbReference type="ARBA" id="ARBA00004141"/>
    </source>
</evidence>
<comment type="subcellular location">
    <subcellularLocation>
        <location evidence="1">Membrane</location>
        <topology evidence="1">Multi-pass membrane protein</topology>
    </subcellularLocation>
</comment>
<feature type="transmembrane region" description="Helical" evidence="7">
    <location>
        <begin position="161"/>
        <end position="180"/>
    </location>
</feature>
<sequence length="310" mass="31728">MLLVLVVVLGSVAAGIGAERLHPARALRAAHLLIQVALYVIFPVVMFFTVSHVRLTGGVGAGIGFGYAERLVAAALAYLVGTHLLRLSRPATGALMLAATLVNTGYLGVPLITSLLHDHPQATGQALTYDVAVSAPIFILVGFGIGAAFGTRAGASTAARLRSFVLRNPPLVAFVLALVAPRSWSPDQAYEVAKAGAIGLAPIGFFTVGVFLMQEQEGGVRVFPPPLTAPIGAAVVIRLLVAPAVMLGLSQLVDGVPDAFLIQAAMPSGISALAIAHIYGLELRILAGSIAWTTAIVLTVAAAVAALGGL</sequence>
<dbReference type="AlphaFoldDB" id="A0A6J7CLB8"/>
<dbReference type="GO" id="GO:0055085">
    <property type="term" value="P:transmembrane transport"/>
    <property type="evidence" value="ECO:0007669"/>
    <property type="project" value="InterPro"/>
</dbReference>
<organism evidence="8">
    <name type="scientific">freshwater metagenome</name>
    <dbReference type="NCBI Taxonomy" id="449393"/>
    <lineage>
        <taxon>unclassified sequences</taxon>
        <taxon>metagenomes</taxon>
        <taxon>ecological metagenomes</taxon>
    </lineage>
</organism>
<evidence type="ECO:0000256" key="4">
    <source>
        <dbReference type="ARBA" id="ARBA00022692"/>
    </source>
</evidence>
<dbReference type="EMBL" id="CAFBLQ010000004">
    <property type="protein sequence ID" value="CAB4857885.1"/>
    <property type="molecule type" value="Genomic_DNA"/>
</dbReference>
<feature type="transmembrane region" description="Helical" evidence="7">
    <location>
        <begin position="94"/>
        <end position="115"/>
    </location>
</feature>
<dbReference type="GO" id="GO:0016020">
    <property type="term" value="C:membrane"/>
    <property type="evidence" value="ECO:0007669"/>
    <property type="project" value="UniProtKB-SubCell"/>
</dbReference>
<keyword evidence="5 7" id="KW-1133">Transmembrane helix</keyword>
<feature type="transmembrane region" description="Helical" evidence="7">
    <location>
        <begin position="192"/>
        <end position="212"/>
    </location>
</feature>
<dbReference type="PANTHER" id="PTHR36838:SF3">
    <property type="entry name" value="TRANSPORTER AUXIN EFFLUX CARRIER EC FAMILY"/>
    <property type="match status" value="1"/>
</dbReference>
<name>A0A6J7CLB8_9ZZZZ</name>
<evidence type="ECO:0000256" key="3">
    <source>
        <dbReference type="ARBA" id="ARBA00022475"/>
    </source>
</evidence>
<keyword evidence="3" id="KW-1003">Cell membrane</keyword>
<evidence type="ECO:0000256" key="7">
    <source>
        <dbReference type="SAM" id="Phobius"/>
    </source>
</evidence>
<dbReference type="Pfam" id="PF03547">
    <property type="entry name" value="Mem_trans"/>
    <property type="match status" value="1"/>
</dbReference>
<evidence type="ECO:0000256" key="2">
    <source>
        <dbReference type="ARBA" id="ARBA00022448"/>
    </source>
</evidence>
<proteinExistence type="predicted"/>
<keyword evidence="4 7" id="KW-0812">Transmembrane</keyword>
<accession>A0A6J7CLB8</accession>
<dbReference type="PANTHER" id="PTHR36838">
    <property type="entry name" value="AUXIN EFFLUX CARRIER FAMILY PROTEIN"/>
    <property type="match status" value="1"/>
</dbReference>
<evidence type="ECO:0000256" key="6">
    <source>
        <dbReference type="ARBA" id="ARBA00023136"/>
    </source>
</evidence>
<gene>
    <name evidence="8" type="ORF">UFOPK3423_00072</name>
</gene>
<keyword evidence="6 7" id="KW-0472">Membrane</keyword>
<keyword evidence="2" id="KW-0813">Transport</keyword>
<feature type="transmembrane region" description="Helical" evidence="7">
    <location>
        <begin position="285"/>
        <end position="307"/>
    </location>
</feature>
<evidence type="ECO:0000313" key="8">
    <source>
        <dbReference type="EMBL" id="CAB4857885.1"/>
    </source>
</evidence>
<reference evidence="8" key="1">
    <citation type="submission" date="2020-05" db="EMBL/GenBank/DDBJ databases">
        <authorList>
            <person name="Chiriac C."/>
            <person name="Salcher M."/>
            <person name="Ghai R."/>
            <person name="Kavagutti S V."/>
        </authorList>
    </citation>
    <scope>NUCLEOTIDE SEQUENCE</scope>
</reference>
<protein>
    <submittedName>
        <fullName evidence="8">Unannotated protein</fullName>
    </submittedName>
</protein>
<feature type="transmembrane region" description="Helical" evidence="7">
    <location>
        <begin position="259"/>
        <end position="279"/>
    </location>
</feature>
<feature type="transmembrane region" description="Helical" evidence="7">
    <location>
        <begin position="71"/>
        <end position="88"/>
    </location>
</feature>
<feature type="transmembrane region" description="Helical" evidence="7">
    <location>
        <begin position="227"/>
        <end position="247"/>
    </location>
</feature>